<accession>A0ACC0PRC6</accession>
<keyword evidence="2" id="KW-1185">Reference proteome</keyword>
<protein>
    <submittedName>
        <fullName evidence="1">Uncharacterized protein</fullName>
    </submittedName>
</protein>
<evidence type="ECO:0000313" key="1">
    <source>
        <dbReference type="EMBL" id="KAI8567358.1"/>
    </source>
</evidence>
<comment type="caution">
    <text evidence="1">The sequence shown here is derived from an EMBL/GenBank/DDBJ whole genome shotgun (WGS) entry which is preliminary data.</text>
</comment>
<sequence>MLGMNKKALAILMRTKMRPLSPASQSKISHMQLSPGGGNKLSTQNANASINTEREFEVVRESMNSAITMNKTEVLDALLNDFSEGYFSLSGENRRKLLLTLAREHDLNRTQVHELIKQYLGLEIPHAEPTNHEEESRLAAFYRVERNLRQALKPMYEVLFERLNTHPGGLKFLSTIRADIVSILEEESIASLRALDSYLKEKLITWLSPAALELHQITWDDPASLLEKIVAYEAVHPISNLIDLKRRLGVGRRCFGYLHSAIPGEPLIFIEVALMKNVAQTIQEVLWDDPPIPECEATCALFYSISSTQPGLKGINLGKFLIKRVIDLVKKDMPNISTFATLSPIPGYMQWLLSKLASVERSGSTFRENILEPEEERSLLDVLQESADGKNAMEIMWNLLTSTNHEWTKSERLISVLEAPLMRLCARYLLKEKKRGRALDSVANFHLQNGAMVGRLNWMADQSEKGLLQSGGIMVNYVYRYIYSPELENIEENAQSYFSTGHIHASCDVSRFVEPIRKKLCLECVGMIEYVTVVRDTNNVLKAQDAEGRGEESPRQIQEREGGRETKSDSV</sequence>
<evidence type="ECO:0000313" key="2">
    <source>
        <dbReference type="Proteomes" id="UP001062846"/>
    </source>
</evidence>
<name>A0ACC0PRC6_RHOML</name>
<proteinExistence type="predicted"/>
<dbReference type="Proteomes" id="UP001062846">
    <property type="component" value="Chromosome 2"/>
</dbReference>
<gene>
    <name evidence="1" type="ORF">RHMOL_Rhmol02G0115600</name>
</gene>
<organism evidence="1 2">
    <name type="scientific">Rhododendron molle</name>
    <name type="common">Chinese azalea</name>
    <name type="synonym">Azalea mollis</name>
    <dbReference type="NCBI Taxonomy" id="49168"/>
    <lineage>
        <taxon>Eukaryota</taxon>
        <taxon>Viridiplantae</taxon>
        <taxon>Streptophyta</taxon>
        <taxon>Embryophyta</taxon>
        <taxon>Tracheophyta</taxon>
        <taxon>Spermatophyta</taxon>
        <taxon>Magnoliopsida</taxon>
        <taxon>eudicotyledons</taxon>
        <taxon>Gunneridae</taxon>
        <taxon>Pentapetalae</taxon>
        <taxon>asterids</taxon>
        <taxon>Ericales</taxon>
        <taxon>Ericaceae</taxon>
        <taxon>Ericoideae</taxon>
        <taxon>Rhodoreae</taxon>
        <taxon>Rhododendron</taxon>
    </lineage>
</organism>
<dbReference type="EMBL" id="CM046389">
    <property type="protein sequence ID" value="KAI8567358.1"/>
    <property type="molecule type" value="Genomic_DNA"/>
</dbReference>
<reference evidence="1" key="1">
    <citation type="submission" date="2022-02" db="EMBL/GenBank/DDBJ databases">
        <title>Plant Genome Project.</title>
        <authorList>
            <person name="Zhang R.-G."/>
        </authorList>
    </citation>
    <scope>NUCLEOTIDE SEQUENCE</scope>
    <source>
        <strain evidence="1">AT1</strain>
    </source>
</reference>